<dbReference type="EMBL" id="JAYMYQ010000004">
    <property type="protein sequence ID" value="KAK7336510.1"/>
    <property type="molecule type" value="Genomic_DNA"/>
</dbReference>
<feature type="region of interest" description="Disordered" evidence="1">
    <location>
        <begin position="334"/>
        <end position="369"/>
    </location>
</feature>
<name>A0AAN9LIA6_CANGL</name>
<keyword evidence="3" id="KW-1185">Reference proteome</keyword>
<sequence length="369" mass="42446">MCTHIHPYTLPHTHPPTSLSFSEGIPEIRVRFFLLLKYRKFSFYCASAPLSTQVFQFPLLVLSLLSLRMANWRKQQAQSHHQVGHWRSSSYNRKPPLDNWHSTVPSWEKKFCASVGLVPWRKLIESKKYMYLHDNVVNWDDSAVKEAFDNAKSRFWAEINGLPCNISLPDPNIYIDDVDWNSSVDPELVLDLEREAKVPSEGEKDEEVVILGSSLLMNQQPFLCTGWGDDEAEVPKPSDPNPAVQGWDSNPPENNGVEDSWGQHCAAVDHAKEYEWQHYQNDSWGWNQREHYGGDSHKMGRGRNGGNGNWGAWNGYNRKRENMTWSKSHACNGNGYQMNRGRRNNRGGRRGNFAYDRPYVDKVPSPAAW</sequence>
<feature type="compositionally biased region" description="Basic residues" evidence="1">
    <location>
        <begin position="340"/>
        <end position="349"/>
    </location>
</feature>
<comment type="caution">
    <text evidence="2">The sequence shown here is derived from an EMBL/GenBank/DDBJ whole genome shotgun (WGS) entry which is preliminary data.</text>
</comment>
<proteinExistence type="predicted"/>
<accession>A0AAN9LIA6</accession>
<dbReference type="Proteomes" id="UP001367508">
    <property type="component" value="Unassembled WGS sequence"/>
</dbReference>
<organism evidence="2 3">
    <name type="scientific">Canavalia gladiata</name>
    <name type="common">Sword bean</name>
    <name type="synonym">Dolichos gladiatus</name>
    <dbReference type="NCBI Taxonomy" id="3824"/>
    <lineage>
        <taxon>Eukaryota</taxon>
        <taxon>Viridiplantae</taxon>
        <taxon>Streptophyta</taxon>
        <taxon>Embryophyta</taxon>
        <taxon>Tracheophyta</taxon>
        <taxon>Spermatophyta</taxon>
        <taxon>Magnoliopsida</taxon>
        <taxon>eudicotyledons</taxon>
        <taxon>Gunneridae</taxon>
        <taxon>Pentapetalae</taxon>
        <taxon>rosids</taxon>
        <taxon>fabids</taxon>
        <taxon>Fabales</taxon>
        <taxon>Fabaceae</taxon>
        <taxon>Papilionoideae</taxon>
        <taxon>50 kb inversion clade</taxon>
        <taxon>NPAAA clade</taxon>
        <taxon>indigoferoid/millettioid clade</taxon>
        <taxon>Phaseoleae</taxon>
        <taxon>Canavalia</taxon>
    </lineage>
</organism>
<evidence type="ECO:0000256" key="1">
    <source>
        <dbReference type="SAM" id="MobiDB-lite"/>
    </source>
</evidence>
<dbReference type="AlphaFoldDB" id="A0AAN9LIA6"/>
<evidence type="ECO:0000313" key="3">
    <source>
        <dbReference type="Proteomes" id="UP001367508"/>
    </source>
</evidence>
<dbReference type="PANTHER" id="PTHR34567:SF3">
    <property type="entry name" value="FK506-BINDING-LIKE PROTEIN"/>
    <property type="match status" value="1"/>
</dbReference>
<evidence type="ECO:0000313" key="2">
    <source>
        <dbReference type="EMBL" id="KAK7336510.1"/>
    </source>
</evidence>
<reference evidence="2 3" key="1">
    <citation type="submission" date="2024-01" db="EMBL/GenBank/DDBJ databases">
        <title>The genomes of 5 underutilized Papilionoideae crops provide insights into root nodulation and disease resistanc.</title>
        <authorList>
            <person name="Jiang F."/>
        </authorList>
    </citation>
    <scope>NUCLEOTIDE SEQUENCE [LARGE SCALE GENOMIC DNA]</scope>
    <source>
        <strain evidence="2">LVBAO_FW01</strain>
        <tissue evidence="2">Leaves</tissue>
    </source>
</reference>
<gene>
    <name evidence="2" type="ORF">VNO77_17052</name>
</gene>
<feature type="region of interest" description="Disordered" evidence="1">
    <location>
        <begin position="233"/>
        <end position="256"/>
    </location>
</feature>
<protein>
    <submittedName>
        <fullName evidence="2">Uncharacterized protein</fullName>
    </submittedName>
</protein>
<dbReference type="PANTHER" id="PTHR34567">
    <property type="entry name" value="FK506-BINDING-LIKE PROTEIN"/>
    <property type="match status" value="1"/>
</dbReference>